<dbReference type="Pfam" id="PF00583">
    <property type="entry name" value="Acetyltransf_1"/>
    <property type="match status" value="1"/>
</dbReference>
<protein>
    <submittedName>
        <fullName evidence="4">N-acetyltransferase</fullName>
    </submittedName>
</protein>
<comment type="caution">
    <text evidence="4">The sequence shown here is derived from an EMBL/GenBank/DDBJ whole genome shotgun (WGS) entry which is preliminary data.</text>
</comment>
<dbReference type="Proteomes" id="UP000655208">
    <property type="component" value="Unassembled WGS sequence"/>
</dbReference>
<feature type="domain" description="N-acetyltransferase" evidence="3">
    <location>
        <begin position="1"/>
        <end position="148"/>
    </location>
</feature>
<evidence type="ECO:0000256" key="2">
    <source>
        <dbReference type="ARBA" id="ARBA00023315"/>
    </source>
</evidence>
<gene>
    <name evidence="4" type="ORF">GCM10011594_04880</name>
</gene>
<dbReference type="InterPro" id="IPR050832">
    <property type="entry name" value="Bact_Acetyltransf"/>
</dbReference>
<proteinExistence type="predicted"/>
<dbReference type="GO" id="GO:0016747">
    <property type="term" value="F:acyltransferase activity, transferring groups other than amino-acyl groups"/>
    <property type="evidence" value="ECO:0007669"/>
    <property type="project" value="InterPro"/>
</dbReference>
<dbReference type="PROSITE" id="PS51186">
    <property type="entry name" value="GNAT"/>
    <property type="match status" value="1"/>
</dbReference>
<dbReference type="AlphaFoldDB" id="A0A917WBC3"/>
<dbReference type="InterPro" id="IPR000182">
    <property type="entry name" value="GNAT_dom"/>
</dbReference>
<dbReference type="CDD" id="cd04301">
    <property type="entry name" value="NAT_SF"/>
    <property type="match status" value="1"/>
</dbReference>
<dbReference type="SUPFAM" id="SSF55729">
    <property type="entry name" value="Acyl-CoA N-acyltransferases (Nat)"/>
    <property type="match status" value="1"/>
</dbReference>
<reference evidence="4" key="1">
    <citation type="journal article" date="2014" name="Int. J. Syst. Evol. Microbiol.">
        <title>Complete genome sequence of Corynebacterium casei LMG S-19264T (=DSM 44701T), isolated from a smear-ripened cheese.</title>
        <authorList>
            <consortium name="US DOE Joint Genome Institute (JGI-PGF)"/>
            <person name="Walter F."/>
            <person name="Albersmeier A."/>
            <person name="Kalinowski J."/>
            <person name="Ruckert C."/>
        </authorList>
    </citation>
    <scope>NUCLEOTIDE SEQUENCE</scope>
    <source>
        <strain evidence="4">CGMCC 4.7308</strain>
    </source>
</reference>
<dbReference type="EMBL" id="BMNA01000001">
    <property type="protein sequence ID" value="GGL88273.1"/>
    <property type="molecule type" value="Genomic_DNA"/>
</dbReference>
<evidence type="ECO:0000313" key="4">
    <source>
        <dbReference type="EMBL" id="GGL88273.1"/>
    </source>
</evidence>
<reference evidence="4" key="2">
    <citation type="submission" date="2020-09" db="EMBL/GenBank/DDBJ databases">
        <authorList>
            <person name="Sun Q."/>
            <person name="Zhou Y."/>
        </authorList>
    </citation>
    <scope>NUCLEOTIDE SEQUENCE</scope>
    <source>
        <strain evidence="4">CGMCC 4.7308</strain>
    </source>
</reference>
<dbReference type="RefSeq" id="WP_188939871.1">
    <property type="nucleotide sequence ID" value="NZ_BMNA01000001.1"/>
</dbReference>
<evidence type="ECO:0000259" key="3">
    <source>
        <dbReference type="PROSITE" id="PS51186"/>
    </source>
</evidence>
<evidence type="ECO:0000313" key="5">
    <source>
        <dbReference type="Proteomes" id="UP000655208"/>
    </source>
</evidence>
<keyword evidence="1" id="KW-0808">Transferase</keyword>
<dbReference type="PANTHER" id="PTHR43877">
    <property type="entry name" value="AMINOALKYLPHOSPHONATE N-ACETYLTRANSFERASE-RELATED-RELATED"/>
    <property type="match status" value="1"/>
</dbReference>
<dbReference type="InterPro" id="IPR016181">
    <property type="entry name" value="Acyl_CoA_acyltransferase"/>
</dbReference>
<organism evidence="4 5">
    <name type="scientific">Nakamurella endophytica</name>
    <dbReference type="NCBI Taxonomy" id="1748367"/>
    <lineage>
        <taxon>Bacteria</taxon>
        <taxon>Bacillati</taxon>
        <taxon>Actinomycetota</taxon>
        <taxon>Actinomycetes</taxon>
        <taxon>Nakamurellales</taxon>
        <taxon>Nakamurellaceae</taxon>
        <taxon>Nakamurella</taxon>
    </lineage>
</organism>
<evidence type="ECO:0000256" key="1">
    <source>
        <dbReference type="ARBA" id="ARBA00022679"/>
    </source>
</evidence>
<keyword evidence="2" id="KW-0012">Acyltransferase</keyword>
<dbReference type="Gene3D" id="3.40.630.30">
    <property type="match status" value="1"/>
</dbReference>
<accession>A0A917WBC3</accession>
<sequence length="148" mass="15982">MQVRRLGPDDAAAATEVCRLFDLRGRLDPSRFLARDDVHLLVAEIDGRPVGWVYGQELLHPDGEVTALLYSLDVAAGARRQGVGRALTERFVDVVRRRGCSEAWVLTEPDNAAAQATYRSAGGRPEDEPSVMLVWTLGAGNEAGGLPG</sequence>
<name>A0A917WBC3_9ACTN</name>
<keyword evidence="5" id="KW-1185">Reference proteome</keyword>